<dbReference type="InterPro" id="IPR011749">
    <property type="entry name" value="CHP02243"/>
</dbReference>
<protein>
    <submittedName>
        <fullName evidence="1">Baseplate assembly protein</fullName>
    </submittedName>
</protein>
<dbReference type="RefSeq" id="WP_193992201.1">
    <property type="nucleotide sequence ID" value="NZ_JADEXP010000043.1"/>
</dbReference>
<evidence type="ECO:0000313" key="1">
    <source>
        <dbReference type="EMBL" id="MBE9066447.1"/>
    </source>
</evidence>
<comment type="caution">
    <text evidence="1">The sequence shown here is derived from an EMBL/GenBank/DDBJ whole genome shotgun (WGS) entry which is preliminary data.</text>
</comment>
<gene>
    <name evidence="1" type="ORF">IQ260_07260</name>
</gene>
<dbReference type="AlphaFoldDB" id="A0A928ZSL7"/>
<dbReference type="NCBIfam" id="TIGR02243">
    <property type="entry name" value="putative baseplate assembly protein"/>
    <property type="match status" value="1"/>
</dbReference>
<dbReference type="EMBL" id="JADEXP010000043">
    <property type="protein sequence ID" value="MBE9066447.1"/>
    <property type="molecule type" value="Genomic_DNA"/>
</dbReference>
<dbReference type="Proteomes" id="UP000615026">
    <property type="component" value="Unassembled WGS sequence"/>
</dbReference>
<proteinExistence type="predicted"/>
<organism evidence="1 2">
    <name type="scientific">Leptolyngbya cf. ectocarpi LEGE 11479</name>
    <dbReference type="NCBI Taxonomy" id="1828722"/>
    <lineage>
        <taxon>Bacteria</taxon>
        <taxon>Bacillati</taxon>
        <taxon>Cyanobacteriota</taxon>
        <taxon>Cyanophyceae</taxon>
        <taxon>Leptolyngbyales</taxon>
        <taxon>Leptolyngbyaceae</taxon>
        <taxon>Leptolyngbya group</taxon>
        <taxon>Leptolyngbya</taxon>
    </lineage>
</organism>
<evidence type="ECO:0000313" key="2">
    <source>
        <dbReference type="Proteomes" id="UP000615026"/>
    </source>
</evidence>
<keyword evidence="2" id="KW-1185">Reference proteome</keyword>
<accession>A0A928ZSL7</accession>
<reference evidence="1" key="1">
    <citation type="submission" date="2020-10" db="EMBL/GenBank/DDBJ databases">
        <authorList>
            <person name="Castelo-Branco R."/>
            <person name="Eusebio N."/>
            <person name="Adriana R."/>
            <person name="Vieira A."/>
            <person name="Brugerolle De Fraissinette N."/>
            <person name="Rezende De Castro R."/>
            <person name="Schneider M.P."/>
            <person name="Vasconcelos V."/>
            <person name="Leao P.N."/>
        </authorList>
    </citation>
    <scope>NUCLEOTIDE SEQUENCE</scope>
    <source>
        <strain evidence="1">LEGE 11479</strain>
    </source>
</reference>
<name>A0A928ZSL7_LEPEC</name>
<sequence length="780" mass="83667">MTNCCPCDKLIHPGKPEIPAGLVALPRQLAEFSDYRLAMLRKIPNYPALAQWRAREGNDLGIMLLEMWAYVLDSLAFYDERIANETYLRTAVRQASLYKLVGLIGYYPRPALAATVVLGAIAEGRQQIVLPPRTGFRSDAFDGEPPQIFETEIDQPIHPFLNEWELADMRAPSAPKELLLALETARLAAEQLVLVKTSDSLQVSKVVATSTITALDGNSYVQVTAKPEIAFAPTVQLSDIEVLTPERTAQPNLMTESAVISPFFSAPVLIILDAIYPELAEGEPVIVQRGSDLFAANLVTASRTDISVGAGDPPPTLPVTIIVLDRFLPEAWTFAPSRLRIHFQLVNAGTVTRVAKTQLKKADFETPGIPIEGLAEPLPDDVSTSGQLLLQDANNQGLQAGGTTLIAPQGNGRVVLNTDTSELVTPLRTSVTVFGNLVRASRGESVLDEVLGSGDGTQTFQAFMLQKTPLTYLSDPAAGRRSTLSIRVNGILWREVVSFFGTGSQDEVFIARQNDQQETTITFGDGVTGARLPTGINNVTATYRFGGGAAKPPAGAIAQIARPFKGLRRVVNPVAAVGGADSDRPEDIRLNAPTSALTLGRAVSIQDFEALAREFGGVVNAQAGWAWDESRQGAVVKVWFIADGTNPDFVQALTDSLLSQADPTTPLTVCPAVAQPSNLVIDVSLDPRFSRDLVLEEIRQALVNEATGLFALTNIPIGRPLFRSQIFATVLAVEGACGVSAITLDGVPVPFAITAAEGRYRDLFSKLAIAGTAATEVNAR</sequence>